<organism evidence="1 2">
    <name type="scientific">Meloidogyne enterolobii</name>
    <name type="common">Root-knot nematode worm</name>
    <name type="synonym">Meloidogyne mayaguensis</name>
    <dbReference type="NCBI Taxonomy" id="390850"/>
    <lineage>
        <taxon>Eukaryota</taxon>
        <taxon>Metazoa</taxon>
        <taxon>Ecdysozoa</taxon>
        <taxon>Nematoda</taxon>
        <taxon>Chromadorea</taxon>
        <taxon>Rhabditida</taxon>
        <taxon>Tylenchina</taxon>
        <taxon>Tylenchomorpha</taxon>
        <taxon>Tylenchoidea</taxon>
        <taxon>Meloidogynidae</taxon>
        <taxon>Meloidogyninae</taxon>
        <taxon>Meloidogyne</taxon>
    </lineage>
</organism>
<keyword evidence="2" id="KW-1185">Reference proteome</keyword>
<sequence>MKIVRCWLEKLFLCYFNDADFKDYIINPEMIKILFENEENIPTQFRADECTLTFCKHNIENLLKFNSDHLIITQYLKIKLESFNEQENGNEHLLKLLFNGNKNIDEIWVGEINYVRHGVLKTLFDAVIKVSLEMILFVYI</sequence>
<protein>
    <submittedName>
        <fullName evidence="1">Uncharacterized protein</fullName>
    </submittedName>
</protein>
<evidence type="ECO:0000313" key="2">
    <source>
        <dbReference type="Proteomes" id="UP001497535"/>
    </source>
</evidence>
<comment type="caution">
    <text evidence="1">The sequence shown here is derived from an EMBL/GenBank/DDBJ whole genome shotgun (WGS) entry which is preliminary data.</text>
</comment>
<proteinExistence type="predicted"/>
<name>A0ACB0YB56_MELEN</name>
<evidence type="ECO:0000313" key="1">
    <source>
        <dbReference type="EMBL" id="CAK5038731.1"/>
    </source>
</evidence>
<gene>
    <name evidence="1" type="ORF">MENTE1834_LOCUS9712</name>
</gene>
<accession>A0ACB0YB56</accession>
<dbReference type="Proteomes" id="UP001497535">
    <property type="component" value="Unassembled WGS sequence"/>
</dbReference>
<dbReference type="EMBL" id="CAVMJV010000009">
    <property type="protein sequence ID" value="CAK5038731.1"/>
    <property type="molecule type" value="Genomic_DNA"/>
</dbReference>
<reference evidence="1" key="1">
    <citation type="submission" date="2023-11" db="EMBL/GenBank/DDBJ databases">
        <authorList>
            <person name="Poullet M."/>
        </authorList>
    </citation>
    <scope>NUCLEOTIDE SEQUENCE</scope>
    <source>
        <strain evidence="1">E1834</strain>
    </source>
</reference>